<evidence type="ECO:0000256" key="2">
    <source>
        <dbReference type="PIRSR" id="PIRSR640198-2"/>
    </source>
</evidence>
<reference evidence="4 5" key="1">
    <citation type="submission" date="2009-10" db="EMBL/GenBank/DDBJ databases">
        <authorList>
            <person name="Qin X."/>
            <person name="Bachman B."/>
            <person name="Battles P."/>
            <person name="Bell A."/>
            <person name="Bess C."/>
            <person name="Bickham C."/>
            <person name="Chaboub L."/>
            <person name="Chen D."/>
            <person name="Coyle M."/>
            <person name="Deiros D.R."/>
            <person name="Dinh H."/>
            <person name="Forbes L."/>
            <person name="Fowler G."/>
            <person name="Francisco L."/>
            <person name="Fu Q."/>
            <person name="Gubbala S."/>
            <person name="Hale W."/>
            <person name="Han Y."/>
            <person name="Hemphill L."/>
            <person name="Highlander S.K."/>
            <person name="Hirani K."/>
            <person name="Hogues M."/>
            <person name="Jackson L."/>
            <person name="Jakkamsetti A."/>
            <person name="Javaid M."/>
            <person name="Jiang H."/>
            <person name="Korchina V."/>
            <person name="Kovar C."/>
            <person name="Lara F."/>
            <person name="Lee S."/>
            <person name="Mata R."/>
            <person name="Mathew T."/>
            <person name="Moen C."/>
            <person name="Morales K."/>
            <person name="Munidasa M."/>
            <person name="Nazareth L."/>
            <person name="Ngo R."/>
            <person name="Nguyen L."/>
            <person name="Okwuonu G."/>
            <person name="Ongeri F."/>
            <person name="Patil S."/>
            <person name="Petrosino J."/>
            <person name="Pham C."/>
            <person name="Pham P."/>
            <person name="Pu L.-L."/>
            <person name="Puazo M."/>
            <person name="Raj R."/>
            <person name="Reid J."/>
            <person name="Rouhana J."/>
            <person name="Saada N."/>
            <person name="Shang Y."/>
            <person name="Simmons D."/>
            <person name="Thornton R."/>
            <person name="Warren J."/>
            <person name="Weissenberger G."/>
            <person name="Zhang J."/>
            <person name="Zhang L."/>
            <person name="Zhou C."/>
            <person name="Zhu D."/>
            <person name="Muzny D."/>
            <person name="Worley K."/>
            <person name="Gibbs R."/>
        </authorList>
    </citation>
    <scope>NUCLEOTIDE SEQUENCE [LARGE SCALE GENOMIC DNA]</scope>
    <source>
        <strain evidence="4 5">DSM 17361</strain>
    </source>
</reference>
<dbReference type="AlphaFoldDB" id="D1PUY5"/>
<protein>
    <submittedName>
        <fullName evidence="4">Fic family protein</fullName>
    </submittedName>
</protein>
<sequence>MYIHEREDWTNFHWDASEVSVLQETVCRKQGLLYGRLSSLGFDSKLRAMAENLTHDVVYSSEIEGIRLNEEQVRSSIARKLGIENVKYTAPSHYVDSVVGVMLEAVKNYDQPLSKEKLCAWQSAFFPTGFSEGTPIEIGQYRTSEEHIVSGMFGREKIHYVAPSPDLIEGEMQKFIAWFDGDDSVGSVIRSAIAHFWFVSIHPFEDGNGRLARILSDMLLARGEKIDLRFYNVSSQINKDKNRYYDILERMQRGEGDITEWLVWYMQKLIDALDEADALVTTILNKSFFWQKAAAVPMTERQTQVLNRFLDGYEAKITSKTWASLAKCSKDTAIRDIQDLVSKNVLIEDIPGAKRPSYSIVFDAEDLTPFFTDVHITSENGKPYFNALFKGQRKICERILPLDAERYQKGDLPLSNLLHKYCSYLMTNENTDVR</sequence>
<feature type="binding site" evidence="2">
    <location>
        <begin position="244"/>
        <end position="245"/>
    </location>
    <ligand>
        <name>ATP</name>
        <dbReference type="ChEBI" id="CHEBI:30616"/>
    </ligand>
</feature>
<dbReference type="InterPro" id="IPR003812">
    <property type="entry name" value="Fido"/>
</dbReference>
<keyword evidence="2" id="KW-0067">ATP-binding</keyword>
<keyword evidence="2" id="KW-0547">Nucleotide-binding</keyword>
<keyword evidence="5" id="KW-1185">Reference proteome</keyword>
<dbReference type="Proteomes" id="UP000003160">
    <property type="component" value="Unassembled WGS sequence"/>
</dbReference>
<dbReference type="PROSITE" id="PS51459">
    <property type="entry name" value="FIDO"/>
    <property type="match status" value="1"/>
</dbReference>
<dbReference type="PANTHER" id="PTHR13504">
    <property type="entry name" value="FIDO DOMAIN-CONTAINING PROTEIN DDB_G0283145"/>
    <property type="match status" value="1"/>
</dbReference>
<dbReference type="PANTHER" id="PTHR13504:SF33">
    <property type="entry name" value="FIC FAMILY PROTEIN"/>
    <property type="match status" value="1"/>
</dbReference>
<organism evidence="4 5">
    <name type="scientific">Hallella bergensis DSM 17361</name>
    <dbReference type="NCBI Taxonomy" id="585502"/>
    <lineage>
        <taxon>Bacteria</taxon>
        <taxon>Pseudomonadati</taxon>
        <taxon>Bacteroidota</taxon>
        <taxon>Bacteroidia</taxon>
        <taxon>Bacteroidales</taxon>
        <taxon>Prevotellaceae</taxon>
        <taxon>Hallella</taxon>
    </lineage>
</organism>
<evidence type="ECO:0000313" key="5">
    <source>
        <dbReference type="Proteomes" id="UP000003160"/>
    </source>
</evidence>
<evidence type="ECO:0000256" key="1">
    <source>
        <dbReference type="PIRSR" id="PIRSR640198-1"/>
    </source>
</evidence>
<feature type="domain" description="Fido" evidence="3">
    <location>
        <begin position="113"/>
        <end position="267"/>
    </location>
</feature>
<dbReference type="Gene3D" id="1.10.3290.10">
    <property type="entry name" value="Fido-like domain"/>
    <property type="match status" value="1"/>
</dbReference>
<feature type="binding site" evidence="2">
    <location>
        <begin position="206"/>
        <end position="213"/>
    </location>
    <ligand>
        <name>ATP</name>
        <dbReference type="ChEBI" id="CHEBI:30616"/>
    </ligand>
</feature>
<dbReference type="GO" id="GO:0005524">
    <property type="term" value="F:ATP binding"/>
    <property type="evidence" value="ECO:0007669"/>
    <property type="project" value="UniProtKB-KW"/>
</dbReference>
<evidence type="ECO:0000259" key="3">
    <source>
        <dbReference type="PROSITE" id="PS51459"/>
    </source>
</evidence>
<comment type="caution">
    <text evidence="4">The sequence shown here is derived from an EMBL/GenBank/DDBJ whole genome shotgun (WGS) entry which is preliminary data.</text>
</comment>
<dbReference type="InterPro" id="IPR036597">
    <property type="entry name" value="Fido-like_dom_sf"/>
</dbReference>
<dbReference type="eggNOG" id="COG3177">
    <property type="taxonomic scope" value="Bacteria"/>
</dbReference>
<proteinExistence type="predicted"/>
<dbReference type="InterPro" id="IPR025230">
    <property type="entry name" value="DUF4172"/>
</dbReference>
<dbReference type="RefSeq" id="WP_007172884.1">
    <property type="nucleotide sequence ID" value="NZ_GG704780.1"/>
</dbReference>
<feature type="active site" evidence="1">
    <location>
        <position position="202"/>
    </location>
</feature>
<dbReference type="OrthoDB" id="9814400at2"/>
<dbReference type="SUPFAM" id="SSF140931">
    <property type="entry name" value="Fic-like"/>
    <property type="match status" value="1"/>
</dbReference>
<dbReference type="HOGENOM" id="CLU_041789_0_0_10"/>
<name>D1PUY5_9BACT</name>
<dbReference type="Pfam" id="PF13776">
    <property type="entry name" value="DUF4172"/>
    <property type="match status" value="1"/>
</dbReference>
<dbReference type="InterPro" id="IPR040198">
    <property type="entry name" value="Fido_containing"/>
</dbReference>
<dbReference type="Pfam" id="PF02661">
    <property type="entry name" value="Fic"/>
    <property type="match status" value="1"/>
</dbReference>
<accession>D1PUY5</accession>
<gene>
    <name evidence="4" type="ORF">HMPREF0645_0770</name>
</gene>
<evidence type="ECO:0000313" key="4">
    <source>
        <dbReference type="EMBL" id="EFA44705.1"/>
    </source>
</evidence>
<dbReference type="EMBL" id="ACKS01000034">
    <property type="protein sequence ID" value="EFA44705.1"/>
    <property type="molecule type" value="Genomic_DNA"/>
</dbReference>